<dbReference type="EMBL" id="JAAAIP010000026">
    <property type="protein sequence ID" value="KAG0328887.1"/>
    <property type="molecule type" value="Genomic_DNA"/>
</dbReference>
<evidence type="ECO:0000313" key="1">
    <source>
        <dbReference type="EMBL" id="KAG0328887.1"/>
    </source>
</evidence>
<sequence length="206" mass="22636">MRVAGCVGGGCGWIQEVLAEEAVSNMDVQTLTVSEAAQSLIYEVPPRPRRPDQYFCDSASTSTLLPSIQTLIAKHKTAVDISFGCVDEVHPLSKRKFGTICVGMEVGKLEIVQDLVGLISFKDHVFVWLSLEKTFTRLLELMKTAEKRIDMSDIAAMLSQFVDTPCQENATAIKQVGCKKITPTATLETAPGDSADDYFERNMLDI</sequence>
<reference evidence="1" key="1">
    <citation type="journal article" date="2020" name="Fungal Divers.">
        <title>Resolving the Mortierellaceae phylogeny through synthesis of multi-gene phylogenetics and phylogenomics.</title>
        <authorList>
            <person name="Vandepol N."/>
            <person name="Liber J."/>
            <person name="Desiro A."/>
            <person name="Na H."/>
            <person name="Kennedy M."/>
            <person name="Barry K."/>
            <person name="Grigoriev I.V."/>
            <person name="Miller A.N."/>
            <person name="O'Donnell K."/>
            <person name="Stajich J.E."/>
            <person name="Bonito G."/>
        </authorList>
    </citation>
    <scope>NUCLEOTIDE SEQUENCE</scope>
    <source>
        <strain evidence="1">REB-010B</strain>
    </source>
</reference>
<gene>
    <name evidence="1" type="ORF">BGZ99_004199</name>
</gene>
<dbReference type="AlphaFoldDB" id="A0A9P6UZ30"/>
<proteinExistence type="predicted"/>
<organism evidence="1 2">
    <name type="scientific">Dissophora globulifera</name>
    <dbReference type="NCBI Taxonomy" id="979702"/>
    <lineage>
        <taxon>Eukaryota</taxon>
        <taxon>Fungi</taxon>
        <taxon>Fungi incertae sedis</taxon>
        <taxon>Mucoromycota</taxon>
        <taxon>Mortierellomycotina</taxon>
        <taxon>Mortierellomycetes</taxon>
        <taxon>Mortierellales</taxon>
        <taxon>Mortierellaceae</taxon>
        <taxon>Dissophora</taxon>
    </lineage>
</organism>
<keyword evidence="2" id="KW-1185">Reference proteome</keyword>
<name>A0A9P6UZ30_9FUNG</name>
<accession>A0A9P6UZ30</accession>
<evidence type="ECO:0000313" key="2">
    <source>
        <dbReference type="Proteomes" id="UP000738325"/>
    </source>
</evidence>
<comment type="caution">
    <text evidence="1">The sequence shown here is derived from an EMBL/GenBank/DDBJ whole genome shotgun (WGS) entry which is preliminary data.</text>
</comment>
<dbReference type="Proteomes" id="UP000738325">
    <property type="component" value="Unassembled WGS sequence"/>
</dbReference>
<protein>
    <submittedName>
        <fullName evidence="1">Uncharacterized protein</fullName>
    </submittedName>
</protein>